<dbReference type="VEuPathDB" id="FungiDB:ASPGLDRAFT_1515321"/>
<evidence type="ECO:0000259" key="1">
    <source>
        <dbReference type="Pfam" id="PF00561"/>
    </source>
</evidence>
<dbReference type="InterPro" id="IPR029058">
    <property type="entry name" value="AB_hydrolase_fold"/>
</dbReference>
<gene>
    <name evidence="2" type="ORF">ASPGLDRAFT_1515321</name>
</gene>
<protein>
    <recommendedName>
        <fullName evidence="1">AB hydrolase-1 domain-containing protein</fullName>
    </recommendedName>
</protein>
<dbReference type="Proteomes" id="UP000184300">
    <property type="component" value="Unassembled WGS sequence"/>
</dbReference>
<dbReference type="InterPro" id="IPR000073">
    <property type="entry name" value="AB_hydrolase_1"/>
</dbReference>
<sequence length="203" mass="22049">MSFALTDDGHEIYYEVHGTTGPTLVLPESPEAYSVPRHAAELDAIIKALGSQINECLILVTHSMGSNIATAYYHSNPHNVAGIVYTGTYFDGKLIENFLPYDALTSGIESPSKCVEFYASMGLDETIALEAAKWPPCARRNNARALLSFEIGDMYLTANVPGLIIQGATDMATPVLNEVQHFPPTEAPSEVKRLVDEFVGTLL</sequence>
<evidence type="ECO:0000313" key="3">
    <source>
        <dbReference type="Proteomes" id="UP000184300"/>
    </source>
</evidence>
<reference evidence="3" key="1">
    <citation type="journal article" date="2017" name="Genome Biol.">
        <title>Comparative genomics reveals high biological diversity and specific adaptations in the industrially and medically important fungal genus Aspergillus.</title>
        <authorList>
            <person name="de Vries R.P."/>
            <person name="Riley R."/>
            <person name="Wiebenga A."/>
            <person name="Aguilar-Osorio G."/>
            <person name="Amillis S."/>
            <person name="Uchima C.A."/>
            <person name="Anderluh G."/>
            <person name="Asadollahi M."/>
            <person name="Askin M."/>
            <person name="Barry K."/>
            <person name="Battaglia E."/>
            <person name="Bayram O."/>
            <person name="Benocci T."/>
            <person name="Braus-Stromeyer S.A."/>
            <person name="Caldana C."/>
            <person name="Canovas D."/>
            <person name="Cerqueira G.C."/>
            <person name="Chen F."/>
            <person name="Chen W."/>
            <person name="Choi C."/>
            <person name="Clum A."/>
            <person name="Dos Santos R.A."/>
            <person name="Damasio A.R."/>
            <person name="Diallinas G."/>
            <person name="Emri T."/>
            <person name="Fekete E."/>
            <person name="Flipphi M."/>
            <person name="Freyberg S."/>
            <person name="Gallo A."/>
            <person name="Gournas C."/>
            <person name="Habgood R."/>
            <person name="Hainaut M."/>
            <person name="Harispe M.L."/>
            <person name="Henrissat B."/>
            <person name="Hilden K.S."/>
            <person name="Hope R."/>
            <person name="Hossain A."/>
            <person name="Karabika E."/>
            <person name="Karaffa L."/>
            <person name="Karanyi Z."/>
            <person name="Krasevec N."/>
            <person name="Kuo A."/>
            <person name="Kusch H."/>
            <person name="LaButti K."/>
            <person name="Lagendijk E.L."/>
            <person name="Lapidus A."/>
            <person name="Levasseur A."/>
            <person name="Lindquist E."/>
            <person name="Lipzen A."/>
            <person name="Logrieco A.F."/>
            <person name="MacCabe A."/>
            <person name="Maekelae M.R."/>
            <person name="Malavazi I."/>
            <person name="Melin P."/>
            <person name="Meyer V."/>
            <person name="Mielnichuk N."/>
            <person name="Miskei M."/>
            <person name="Molnar A.P."/>
            <person name="Mule G."/>
            <person name="Ngan C.Y."/>
            <person name="Orejas M."/>
            <person name="Orosz E."/>
            <person name="Ouedraogo J.P."/>
            <person name="Overkamp K.M."/>
            <person name="Park H.-S."/>
            <person name="Perrone G."/>
            <person name="Piumi F."/>
            <person name="Punt P.J."/>
            <person name="Ram A.F."/>
            <person name="Ramon A."/>
            <person name="Rauscher S."/>
            <person name="Record E."/>
            <person name="Riano-Pachon D.M."/>
            <person name="Robert V."/>
            <person name="Roehrig J."/>
            <person name="Ruller R."/>
            <person name="Salamov A."/>
            <person name="Salih N.S."/>
            <person name="Samson R.A."/>
            <person name="Sandor E."/>
            <person name="Sanguinetti M."/>
            <person name="Schuetze T."/>
            <person name="Sepcic K."/>
            <person name="Shelest E."/>
            <person name="Sherlock G."/>
            <person name="Sophianopoulou V."/>
            <person name="Squina F.M."/>
            <person name="Sun H."/>
            <person name="Susca A."/>
            <person name="Todd R.B."/>
            <person name="Tsang A."/>
            <person name="Unkles S.E."/>
            <person name="van de Wiele N."/>
            <person name="van Rossen-Uffink D."/>
            <person name="Oliveira J.V."/>
            <person name="Vesth T.C."/>
            <person name="Visser J."/>
            <person name="Yu J.-H."/>
            <person name="Zhou M."/>
            <person name="Andersen M.R."/>
            <person name="Archer D.B."/>
            <person name="Baker S.E."/>
            <person name="Benoit I."/>
            <person name="Brakhage A.A."/>
            <person name="Braus G.H."/>
            <person name="Fischer R."/>
            <person name="Frisvad J.C."/>
            <person name="Goldman G.H."/>
            <person name="Houbraken J."/>
            <person name="Oakley B."/>
            <person name="Pocsi I."/>
            <person name="Scazzocchio C."/>
            <person name="Seiboth B."/>
            <person name="vanKuyk P.A."/>
            <person name="Wortman J."/>
            <person name="Dyer P.S."/>
            <person name="Grigoriev I.V."/>
        </authorList>
    </citation>
    <scope>NUCLEOTIDE SEQUENCE [LARGE SCALE GENOMIC DNA]</scope>
    <source>
        <strain evidence="3">CBS 516.65</strain>
    </source>
</reference>
<dbReference type="STRING" id="1160497.A0A1L9VMD6"/>
<dbReference type="SUPFAM" id="SSF53474">
    <property type="entry name" value="alpha/beta-Hydrolases"/>
    <property type="match status" value="1"/>
</dbReference>
<keyword evidence="3" id="KW-1185">Reference proteome</keyword>
<name>A0A1L9VMD6_ASPGL</name>
<dbReference type="Gene3D" id="3.40.50.1820">
    <property type="entry name" value="alpha/beta hydrolase"/>
    <property type="match status" value="1"/>
</dbReference>
<dbReference type="OrthoDB" id="408373at2759"/>
<dbReference type="AlphaFoldDB" id="A0A1L9VMD6"/>
<accession>A0A1L9VMD6</accession>
<evidence type="ECO:0000313" key="2">
    <source>
        <dbReference type="EMBL" id="OJJ85097.1"/>
    </source>
</evidence>
<organism evidence="2 3">
    <name type="scientific">Aspergillus glaucus CBS 516.65</name>
    <dbReference type="NCBI Taxonomy" id="1160497"/>
    <lineage>
        <taxon>Eukaryota</taxon>
        <taxon>Fungi</taxon>
        <taxon>Dikarya</taxon>
        <taxon>Ascomycota</taxon>
        <taxon>Pezizomycotina</taxon>
        <taxon>Eurotiomycetes</taxon>
        <taxon>Eurotiomycetidae</taxon>
        <taxon>Eurotiales</taxon>
        <taxon>Aspergillaceae</taxon>
        <taxon>Aspergillus</taxon>
        <taxon>Aspergillus subgen. Aspergillus</taxon>
    </lineage>
</organism>
<feature type="domain" description="AB hydrolase-1" evidence="1">
    <location>
        <begin position="30"/>
        <end position="98"/>
    </location>
</feature>
<dbReference type="RefSeq" id="XP_022401795.1">
    <property type="nucleotide sequence ID" value="XM_022542258.1"/>
</dbReference>
<dbReference type="Pfam" id="PF00561">
    <property type="entry name" value="Abhydrolase_1"/>
    <property type="match status" value="1"/>
</dbReference>
<dbReference type="GeneID" id="34458519"/>
<dbReference type="EMBL" id="KV878895">
    <property type="protein sequence ID" value="OJJ85097.1"/>
    <property type="molecule type" value="Genomic_DNA"/>
</dbReference>
<proteinExistence type="predicted"/>